<dbReference type="Gene3D" id="3.30.460.20">
    <property type="entry name" value="CorA soluble domain-like"/>
    <property type="match status" value="1"/>
</dbReference>
<evidence type="ECO:0000256" key="6">
    <source>
        <dbReference type="SAM" id="Phobius"/>
    </source>
</evidence>
<evidence type="ECO:0000256" key="1">
    <source>
        <dbReference type="ARBA" id="ARBA00004141"/>
    </source>
</evidence>
<dbReference type="InterPro" id="IPR045861">
    <property type="entry name" value="CorA_cytoplasmic_dom"/>
</dbReference>
<evidence type="ECO:0000256" key="2">
    <source>
        <dbReference type="ARBA" id="ARBA00009765"/>
    </source>
</evidence>
<evidence type="ECO:0000256" key="5">
    <source>
        <dbReference type="ARBA" id="ARBA00023136"/>
    </source>
</evidence>
<dbReference type="InterPro" id="IPR002523">
    <property type="entry name" value="MgTranspt_CorA/ZnTranspt_ZntB"/>
</dbReference>
<name>A0A650EM39_9BACT</name>
<keyword evidence="4 6" id="KW-1133">Transmembrane helix</keyword>
<gene>
    <name evidence="7" type="ORF">Elusimicrob2101_0630</name>
</gene>
<sequence length="304" mass="35274">MLKKYAISNKKLLETDAAQAQVYVYTNPTAEEQRFLVDSYQIDEHTLASALDPDELPRLEFEPEHIVMIYKRPKNYSGKDQLEFKVASVGMFLFEDKLIVVLAEDIPLFVGKRFLSVSTIKEVFLKLVYNSISHYVEHLRIIYMISEEIEDKMTESVDNTYLLNLFSLEKSLVYYAEAITSNGFVFEKMRNLSARIGFEEKDEEMLDDIIVENIQCKTQADIYSNILAQLLGARASIVSNNLNLLIKKLNVITIWMMVPTFVVSAYGMNVALPMSQHPHAFWMLMGICLILIWLVMIFWRHKNW</sequence>
<dbReference type="PANTHER" id="PTHR47891">
    <property type="entry name" value="TRANSPORTER-RELATED"/>
    <property type="match status" value="1"/>
</dbReference>
<accession>A0A650EM39</accession>
<keyword evidence="5 6" id="KW-0472">Membrane</keyword>
<dbReference type="InterPro" id="IPR045863">
    <property type="entry name" value="CorA_TM1_TM2"/>
</dbReference>
<evidence type="ECO:0000256" key="3">
    <source>
        <dbReference type="ARBA" id="ARBA00022692"/>
    </source>
</evidence>
<dbReference type="CDD" id="cd12827">
    <property type="entry name" value="EcCorA_ZntB-like_u2"/>
    <property type="match status" value="1"/>
</dbReference>
<organism evidence="7">
    <name type="scientific">uncultured Elusimicrobia bacterium</name>
    <dbReference type="NCBI Taxonomy" id="699876"/>
    <lineage>
        <taxon>Bacteria</taxon>
        <taxon>Pseudomonadati</taxon>
        <taxon>Elusimicrobiota</taxon>
        <taxon>Elusimicrobia</taxon>
        <taxon>environmental samples</taxon>
    </lineage>
</organism>
<proteinExistence type="inferred from homology"/>
<dbReference type="EMBL" id="MN577572">
    <property type="protein sequence ID" value="QGT50800.1"/>
    <property type="molecule type" value="Genomic_DNA"/>
</dbReference>
<evidence type="ECO:0000313" key="7">
    <source>
        <dbReference type="EMBL" id="QGT50800.1"/>
    </source>
</evidence>
<dbReference type="InterPro" id="IPR047199">
    <property type="entry name" value="CorA-like"/>
</dbReference>
<comment type="similarity">
    <text evidence="2">Belongs to the CorA metal ion transporter (MIT) (TC 1.A.35) family.</text>
</comment>
<dbReference type="PANTHER" id="PTHR47891:SF2">
    <property type="entry name" value="MAGNESIUM AND COBALT TRANSPORTER"/>
    <property type="match status" value="1"/>
</dbReference>
<evidence type="ECO:0000256" key="4">
    <source>
        <dbReference type="ARBA" id="ARBA00022989"/>
    </source>
</evidence>
<dbReference type="Gene3D" id="1.20.58.340">
    <property type="entry name" value="Magnesium transport protein CorA, transmembrane region"/>
    <property type="match status" value="2"/>
</dbReference>
<protein>
    <submittedName>
        <fullName evidence="7">Magnesium transporter</fullName>
    </submittedName>
</protein>
<reference evidence="7" key="1">
    <citation type="journal article" date="2020" name="J. ISSAAS">
        <title>Lactobacilli and other gastrointestinal microbiota of Peromyscus leucopus, reservoir host for agents of Lyme disease and other zoonoses in North America.</title>
        <authorList>
            <person name="Milovic A."/>
            <person name="Bassam K."/>
            <person name="Shao H."/>
            <person name="Chatzistamou I."/>
            <person name="Tufts D.M."/>
            <person name="Diuk-Wasser M."/>
            <person name="Barbour A.G."/>
        </authorList>
    </citation>
    <scope>NUCLEOTIDE SEQUENCE</scope>
    <source>
        <strain evidence="7">LL30</strain>
    </source>
</reference>
<keyword evidence="3 6" id="KW-0812">Transmembrane</keyword>
<dbReference type="GO" id="GO:0016020">
    <property type="term" value="C:membrane"/>
    <property type="evidence" value="ECO:0007669"/>
    <property type="project" value="UniProtKB-SubCell"/>
</dbReference>
<feature type="transmembrane region" description="Helical" evidence="6">
    <location>
        <begin position="249"/>
        <end position="268"/>
    </location>
</feature>
<dbReference type="SUPFAM" id="SSF144083">
    <property type="entry name" value="Magnesium transport protein CorA, transmembrane region"/>
    <property type="match status" value="1"/>
</dbReference>
<dbReference type="Pfam" id="PF01544">
    <property type="entry name" value="CorA"/>
    <property type="match status" value="1"/>
</dbReference>
<dbReference type="SUPFAM" id="SSF143865">
    <property type="entry name" value="CorA soluble domain-like"/>
    <property type="match status" value="1"/>
</dbReference>
<dbReference type="GO" id="GO:0046873">
    <property type="term" value="F:metal ion transmembrane transporter activity"/>
    <property type="evidence" value="ECO:0007669"/>
    <property type="project" value="InterPro"/>
</dbReference>
<dbReference type="AlphaFoldDB" id="A0A650EM39"/>
<feature type="transmembrane region" description="Helical" evidence="6">
    <location>
        <begin position="280"/>
        <end position="299"/>
    </location>
</feature>
<comment type="subcellular location">
    <subcellularLocation>
        <location evidence="1">Membrane</location>
        <topology evidence="1">Multi-pass membrane protein</topology>
    </subcellularLocation>
</comment>